<reference evidence="2" key="2">
    <citation type="submission" date="2015-03" db="EMBL/GenBank/DDBJ databases">
        <authorList>
            <person name="Chow C.-E.T."/>
            <person name="Winget D.M."/>
            <person name="White R.A.III."/>
            <person name="Hallam S.J."/>
            <person name="Suttle C.A."/>
        </authorList>
    </citation>
    <scope>NUCLEOTIDE SEQUENCE</scope>
    <source>
        <strain evidence="2">Oxic3_4</strain>
    </source>
</reference>
<protein>
    <submittedName>
        <fullName evidence="2">Exonuclease</fullName>
    </submittedName>
</protein>
<dbReference type="EMBL" id="KR029610">
    <property type="protein sequence ID" value="AKH48822.1"/>
    <property type="molecule type" value="Genomic_DNA"/>
</dbReference>
<accession>A0A0F7LBV8</accession>
<name>A0A0F7LBV8_9VIRU</name>
<proteinExistence type="predicted"/>
<keyword evidence="2" id="KW-0269">Exonuclease</keyword>
<evidence type="ECO:0000256" key="1">
    <source>
        <dbReference type="SAM" id="MobiDB-lite"/>
    </source>
</evidence>
<reference evidence="2" key="1">
    <citation type="journal article" date="2015" name="Front. Microbiol.">
        <title>Combining genomic sequencing methods to explore viral diversity and reveal potential virus-host interactions.</title>
        <authorList>
            <person name="Chow C.E."/>
            <person name="Winget D.M."/>
            <person name="White R.A.III."/>
            <person name="Hallam S.J."/>
            <person name="Suttle C.A."/>
        </authorList>
    </citation>
    <scope>NUCLEOTIDE SEQUENCE</scope>
    <source>
        <strain evidence="2">Oxic3_4</strain>
    </source>
</reference>
<keyword evidence="2" id="KW-0540">Nuclease</keyword>
<dbReference type="GO" id="GO:0004527">
    <property type="term" value="F:exonuclease activity"/>
    <property type="evidence" value="ECO:0007669"/>
    <property type="project" value="UniProtKB-KW"/>
</dbReference>
<evidence type="ECO:0000313" key="2">
    <source>
        <dbReference type="EMBL" id="AKH48822.1"/>
    </source>
</evidence>
<feature type="region of interest" description="Disordered" evidence="1">
    <location>
        <begin position="1"/>
        <end position="20"/>
    </location>
</feature>
<organism evidence="2">
    <name type="scientific">uncultured marine virus</name>
    <dbReference type="NCBI Taxonomy" id="186617"/>
    <lineage>
        <taxon>Viruses</taxon>
        <taxon>environmental samples</taxon>
    </lineage>
</organism>
<keyword evidence="2" id="KW-0378">Hydrolase</keyword>
<sequence length="106" mass="11836">MRLSSSTRANHKHNTSSSSTTLNHALHQSFKACDISKELFYTTTSIAFTINCIEGNGKPGSGLKWRGRLRSRDDFTVTLLMPLMLSIFQDYIGIDDSVISFSFIIS</sequence>